<reference evidence="8 9" key="2">
    <citation type="journal article" date="2015" name="BMC Genomics">
        <title>Analysis of three genomes within the thermophilic bacterial species Caldanaerobacter subterraneus with a focus on carbon monoxide dehydrogenase evolution and hydrolase diversity.</title>
        <authorList>
            <person name="Sant'Anna F.H."/>
            <person name="Lebedinsky A.V."/>
            <person name="Sokolova T.G."/>
            <person name="Robb F.T."/>
            <person name="Gonzalez J.M."/>
        </authorList>
    </citation>
    <scope>NUCLEOTIDE SEQUENCE [LARGE SCALE GENOMIC DNA]</scope>
    <source>
        <strain evidence="8 9">DSM 12653</strain>
    </source>
</reference>
<comment type="function">
    <text evidence="2 7">Converts N-acetylmannosamine-6-phosphate (ManNAc-6-P) to N-acetylglucosamine-6-phosphate (GlcNAc-6-P).</text>
</comment>
<reference evidence="9" key="3">
    <citation type="submission" date="2015-02" db="EMBL/GenBank/DDBJ databases">
        <title>Genome analysis of three genomes within the thermophilic hydrogenogenic bacterial species Caldanaerobacter subterraneus.</title>
        <authorList>
            <person name="Sant'Anna F.H."/>
            <person name="Lebedinsky A."/>
            <person name="Sokolova T."/>
            <person name="Robb F.T."/>
            <person name="Gonzalez J.M."/>
        </authorList>
    </citation>
    <scope>NUCLEOTIDE SEQUENCE [LARGE SCALE GENOMIC DNA]</scope>
    <source>
        <strain evidence="9">DSM 12653</strain>
    </source>
</reference>
<evidence type="ECO:0000313" key="8">
    <source>
        <dbReference type="EMBL" id="KKC28772.1"/>
    </source>
</evidence>
<dbReference type="GO" id="GO:0005975">
    <property type="term" value="P:carbohydrate metabolic process"/>
    <property type="evidence" value="ECO:0007669"/>
    <property type="project" value="UniProtKB-UniRule"/>
</dbReference>
<evidence type="ECO:0000256" key="4">
    <source>
        <dbReference type="ARBA" id="ARBA00007439"/>
    </source>
</evidence>
<evidence type="ECO:0000256" key="7">
    <source>
        <dbReference type="HAMAP-Rule" id="MF_01235"/>
    </source>
</evidence>
<comment type="similarity">
    <text evidence="4 7">Belongs to the NanE family.</text>
</comment>
<dbReference type="UniPathway" id="UPA00629">
    <property type="reaction ID" value="UER00682"/>
</dbReference>
<dbReference type="GO" id="GO:0005829">
    <property type="term" value="C:cytosol"/>
    <property type="evidence" value="ECO:0007669"/>
    <property type="project" value="TreeGrafter"/>
</dbReference>
<dbReference type="EC" id="5.1.3.9" evidence="7"/>
<gene>
    <name evidence="7" type="primary">nanE</name>
    <name evidence="8" type="ORF">CDSM653_02154</name>
</gene>
<dbReference type="InterPro" id="IPR011060">
    <property type="entry name" value="RibuloseP-bd_barrel"/>
</dbReference>
<protein>
    <recommendedName>
        <fullName evidence="7">Putative N-acetylmannosamine-6-phosphate 2-epimerase</fullName>
        <ecNumber evidence="7">5.1.3.9</ecNumber>
    </recommendedName>
    <alternativeName>
        <fullName evidence="7">ManNAc-6-P epimerase</fullName>
    </alternativeName>
</protein>
<organism evidence="8 9">
    <name type="scientific">Caldanaerobacter subterraneus subsp. pacificus DSM 12653</name>
    <dbReference type="NCBI Taxonomy" id="391606"/>
    <lineage>
        <taxon>Bacteria</taxon>
        <taxon>Bacillati</taxon>
        <taxon>Bacillota</taxon>
        <taxon>Clostridia</taxon>
        <taxon>Thermoanaerobacterales</taxon>
        <taxon>Thermoanaerobacteraceae</taxon>
        <taxon>Caldanaerobacter</taxon>
    </lineage>
</organism>
<comment type="pathway">
    <text evidence="3 7">Amino-sugar metabolism; N-acetylneuraminate degradation; D-fructose 6-phosphate from N-acetylneuraminate: step 3/5.</text>
</comment>
<reference evidence="8 9" key="1">
    <citation type="submission" date="2008-07" db="EMBL/GenBank/DDBJ databases">
        <authorList>
            <person name="Gonzalez J."/>
            <person name="Sokolova T."/>
            <person name="Ferriera S."/>
            <person name="Johnson J."/>
            <person name="Kravitz S."/>
            <person name="Beeson K."/>
            <person name="Sutton G."/>
            <person name="Rogers Y.-H."/>
            <person name="Friedman R."/>
            <person name="Frazier M."/>
            <person name="Venter J.C."/>
        </authorList>
    </citation>
    <scope>NUCLEOTIDE SEQUENCE [LARGE SCALE GENOMIC DNA]</scope>
    <source>
        <strain evidence="8 9">DSM 12653</strain>
    </source>
</reference>
<evidence type="ECO:0000256" key="2">
    <source>
        <dbReference type="ARBA" id="ARBA00002147"/>
    </source>
</evidence>
<evidence type="ECO:0000313" key="9">
    <source>
        <dbReference type="Proteomes" id="UP000010146"/>
    </source>
</evidence>
<dbReference type="GO" id="GO:0047465">
    <property type="term" value="F:N-acylglucosamine-6-phosphate 2-epimerase activity"/>
    <property type="evidence" value="ECO:0007669"/>
    <property type="project" value="UniProtKB-EC"/>
</dbReference>
<dbReference type="AlphaFoldDB" id="A0A0F5PJE3"/>
<evidence type="ECO:0000256" key="5">
    <source>
        <dbReference type="ARBA" id="ARBA00023235"/>
    </source>
</evidence>
<keyword evidence="6 7" id="KW-0119">Carbohydrate metabolism</keyword>
<dbReference type="PANTHER" id="PTHR36204:SF1">
    <property type="entry name" value="N-ACETYLMANNOSAMINE-6-PHOSPHATE 2-EPIMERASE-RELATED"/>
    <property type="match status" value="1"/>
</dbReference>
<accession>A0A0F5PJE3</accession>
<dbReference type="InterPro" id="IPR007260">
    <property type="entry name" value="NanE"/>
</dbReference>
<comment type="caution">
    <text evidence="8">The sequence shown here is derived from an EMBL/GenBank/DDBJ whole genome shotgun (WGS) entry which is preliminary data.</text>
</comment>
<dbReference type="EMBL" id="ABXP02000115">
    <property type="protein sequence ID" value="KKC28772.1"/>
    <property type="molecule type" value="Genomic_DNA"/>
</dbReference>
<dbReference type="Proteomes" id="UP000010146">
    <property type="component" value="Unassembled WGS sequence"/>
</dbReference>
<dbReference type="GO" id="GO:0006053">
    <property type="term" value="P:N-acetylmannosamine catabolic process"/>
    <property type="evidence" value="ECO:0007669"/>
    <property type="project" value="TreeGrafter"/>
</dbReference>
<dbReference type="InterPro" id="IPR013785">
    <property type="entry name" value="Aldolase_TIM"/>
</dbReference>
<dbReference type="HAMAP" id="MF_01235">
    <property type="entry name" value="ManNAc6P_epimer"/>
    <property type="match status" value="1"/>
</dbReference>
<dbReference type="SUPFAM" id="SSF51366">
    <property type="entry name" value="Ribulose-phoshate binding barrel"/>
    <property type="match status" value="1"/>
</dbReference>
<dbReference type="FunFam" id="3.20.20.70:FF:000035">
    <property type="entry name" value="Putative N-acetylmannosamine-6-phosphate 2-epimerase"/>
    <property type="match status" value="1"/>
</dbReference>
<keyword evidence="5 7" id="KW-0413">Isomerase</keyword>
<dbReference type="GO" id="GO:0019262">
    <property type="term" value="P:N-acetylneuraminate catabolic process"/>
    <property type="evidence" value="ECO:0007669"/>
    <property type="project" value="UniProtKB-UniRule"/>
</dbReference>
<proteinExistence type="inferred from homology"/>
<dbReference type="PANTHER" id="PTHR36204">
    <property type="entry name" value="N-ACETYLMANNOSAMINE-6-PHOSPHATE 2-EPIMERASE-RELATED"/>
    <property type="match status" value="1"/>
</dbReference>
<comment type="catalytic activity">
    <reaction evidence="1 7">
        <text>an N-acyl-D-glucosamine 6-phosphate = an N-acyl-D-mannosamine 6-phosphate</text>
        <dbReference type="Rhea" id="RHEA:23932"/>
        <dbReference type="ChEBI" id="CHEBI:57599"/>
        <dbReference type="ChEBI" id="CHEBI:57666"/>
        <dbReference type="EC" id="5.1.3.9"/>
    </reaction>
</comment>
<dbReference type="NCBIfam" id="NF002231">
    <property type="entry name" value="PRK01130.1"/>
    <property type="match status" value="1"/>
</dbReference>
<dbReference type="Gene3D" id="3.20.20.70">
    <property type="entry name" value="Aldolase class I"/>
    <property type="match status" value="1"/>
</dbReference>
<name>A0A0F5PJE3_9THEO</name>
<evidence type="ECO:0000256" key="1">
    <source>
        <dbReference type="ARBA" id="ARBA00000056"/>
    </source>
</evidence>
<evidence type="ECO:0000256" key="6">
    <source>
        <dbReference type="ARBA" id="ARBA00023277"/>
    </source>
</evidence>
<sequence>MNIIQQLENGLIVSCQALEGEPLHSPFIMAKMAKAAEMGGAVAIRANGYEDIIAIKKEVNLPVIGLIKKKYKGYAPYITPTMEEVDKVIEAGADIVAIDATKSYKPGNITTEQFLKMIRGKYPTAIVMADISTYEEGIEAYEAGFDLISTTLSGYTEYSPDIEEPDYELIERLAKEVKVPLIAEGRIWTPEQALKALEKGAYAVVVGTAITRPHEITRRFVNFIKEKRFKYQKNKTPLY</sequence>
<dbReference type="Pfam" id="PF04131">
    <property type="entry name" value="NanE"/>
    <property type="match status" value="1"/>
</dbReference>
<evidence type="ECO:0000256" key="3">
    <source>
        <dbReference type="ARBA" id="ARBA00005081"/>
    </source>
</evidence>
<dbReference type="CDD" id="cd04729">
    <property type="entry name" value="NanE"/>
    <property type="match status" value="1"/>
</dbReference>